<evidence type="ECO:0000256" key="3">
    <source>
        <dbReference type="ARBA" id="ARBA00022553"/>
    </source>
</evidence>
<feature type="modified residue" description="4-aspartylphosphate" evidence="7">
    <location>
        <position position="1273"/>
    </location>
</feature>
<keyword evidence="6" id="KW-0902">Two-component regulatory system</keyword>
<feature type="domain" description="CheW-like" evidence="11">
    <location>
        <begin position="881"/>
        <end position="1033"/>
    </location>
</feature>
<dbReference type="SUPFAM" id="SSF55874">
    <property type="entry name" value="ATPase domain of HSP90 chaperone/DNA topoisomerase II/histidine kinase"/>
    <property type="match status" value="1"/>
</dbReference>
<evidence type="ECO:0000259" key="9">
    <source>
        <dbReference type="PROSITE" id="PS50109"/>
    </source>
</evidence>
<feature type="compositionally biased region" description="Basic and acidic residues" evidence="8">
    <location>
        <begin position="168"/>
        <end position="180"/>
    </location>
</feature>
<evidence type="ECO:0000313" key="13">
    <source>
        <dbReference type="Proteomes" id="UP000437131"/>
    </source>
</evidence>
<dbReference type="InterPro" id="IPR036890">
    <property type="entry name" value="HATPase_C_sf"/>
</dbReference>
<accession>A0A844GNU2</accession>
<dbReference type="InterPro" id="IPR036097">
    <property type="entry name" value="HisK_dim/P_sf"/>
</dbReference>
<dbReference type="InterPro" id="IPR011006">
    <property type="entry name" value="CheY-like_superfamily"/>
</dbReference>
<evidence type="ECO:0000256" key="1">
    <source>
        <dbReference type="ARBA" id="ARBA00000085"/>
    </source>
</evidence>
<dbReference type="PRINTS" id="PR00344">
    <property type="entry name" value="BCTRLSENSOR"/>
</dbReference>
<evidence type="ECO:0000256" key="2">
    <source>
        <dbReference type="ARBA" id="ARBA00012438"/>
    </source>
</evidence>
<feature type="compositionally biased region" description="Basic residues" evidence="8">
    <location>
        <begin position="509"/>
        <end position="519"/>
    </location>
</feature>
<dbReference type="SMART" id="SM01231">
    <property type="entry name" value="H-kinase_dim"/>
    <property type="match status" value="1"/>
</dbReference>
<dbReference type="EMBL" id="WMIA01000003">
    <property type="protein sequence ID" value="MTF38147.1"/>
    <property type="molecule type" value="Genomic_DNA"/>
</dbReference>
<dbReference type="PROSITE" id="PS50110">
    <property type="entry name" value="RESPONSE_REGULATORY"/>
    <property type="match status" value="2"/>
</dbReference>
<keyword evidence="5" id="KW-0418">Kinase</keyword>
<dbReference type="InterPro" id="IPR051315">
    <property type="entry name" value="Bact_Chemotaxis_CheA"/>
</dbReference>
<dbReference type="InterPro" id="IPR003594">
    <property type="entry name" value="HATPase_dom"/>
</dbReference>
<dbReference type="EC" id="2.7.13.3" evidence="2"/>
<dbReference type="PANTHER" id="PTHR43395">
    <property type="entry name" value="SENSOR HISTIDINE KINASE CHEA"/>
    <property type="match status" value="1"/>
</dbReference>
<dbReference type="SMART" id="SM00260">
    <property type="entry name" value="CheW"/>
    <property type="match status" value="1"/>
</dbReference>
<dbReference type="Gene3D" id="3.40.50.2300">
    <property type="match status" value="2"/>
</dbReference>
<evidence type="ECO:0000256" key="7">
    <source>
        <dbReference type="PROSITE-ProRule" id="PRU00169"/>
    </source>
</evidence>
<proteinExistence type="predicted"/>
<dbReference type="GO" id="GO:0005737">
    <property type="term" value="C:cytoplasm"/>
    <property type="evidence" value="ECO:0007669"/>
    <property type="project" value="InterPro"/>
</dbReference>
<evidence type="ECO:0000313" key="12">
    <source>
        <dbReference type="EMBL" id="MTF38147.1"/>
    </source>
</evidence>
<dbReference type="GO" id="GO:0000155">
    <property type="term" value="F:phosphorelay sensor kinase activity"/>
    <property type="evidence" value="ECO:0007669"/>
    <property type="project" value="InterPro"/>
</dbReference>
<evidence type="ECO:0000256" key="4">
    <source>
        <dbReference type="ARBA" id="ARBA00022679"/>
    </source>
</evidence>
<dbReference type="PROSITE" id="PS50851">
    <property type="entry name" value="CHEW"/>
    <property type="match status" value="1"/>
</dbReference>
<keyword evidence="4" id="KW-0808">Transferase</keyword>
<dbReference type="Pfam" id="PF02518">
    <property type="entry name" value="HATPase_c"/>
    <property type="match status" value="1"/>
</dbReference>
<dbReference type="PANTHER" id="PTHR43395:SF1">
    <property type="entry name" value="CHEMOTAXIS PROTEIN CHEA"/>
    <property type="match status" value="1"/>
</dbReference>
<comment type="caution">
    <text evidence="12">The sequence shown here is derived from an EMBL/GenBank/DDBJ whole genome shotgun (WGS) entry which is preliminary data.</text>
</comment>
<evidence type="ECO:0000256" key="5">
    <source>
        <dbReference type="ARBA" id="ARBA00022777"/>
    </source>
</evidence>
<dbReference type="CDD" id="cd00156">
    <property type="entry name" value="REC"/>
    <property type="match status" value="2"/>
</dbReference>
<feature type="domain" description="Response regulatory" evidence="10">
    <location>
        <begin position="1223"/>
        <end position="1340"/>
    </location>
</feature>
<dbReference type="InterPro" id="IPR005467">
    <property type="entry name" value="His_kinase_dom"/>
</dbReference>
<dbReference type="InterPro" id="IPR004358">
    <property type="entry name" value="Sig_transdc_His_kin-like_C"/>
</dbReference>
<dbReference type="SMART" id="SM00448">
    <property type="entry name" value="REC"/>
    <property type="match status" value="2"/>
</dbReference>
<dbReference type="Gene3D" id="2.30.30.40">
    <property type="entry name" value="SH3 Domains"/>
    <property type="match status" value="1"/>
</dbReference>
<dbReference type="Gene3D" id="1.10.287.560">
    <property type="entry name" value="Histidine kinase CheA-like, homodimeric domain"/>
    <property type="match status" value="1"/>
</dbReference>
<feature type="compositionally biased region" description="Polar residues" evidence="8">
    <location>
        <begin position="520"/>
        <end position="529"/>
    </location>
</feature>
<dbReference type="Pfam" id="PF00072">
    <property type="entry name" value="Response_reg"/>
    <property type="match status" value="2"/>
</dbReference>
<dbReference type="Pfam" id="PF02895">
    <property type="entry name" value="H-kinase_dim"/>
    <property type="match status" value="1"/>
</dbReference>
<reference evidence="12 13" key="1">
    <citation type="submission" date="2019-11" db="EMBL/GenBank/DDBJ databases">
        <title>Isolation of a new High Light Tolerant Cyanobacteria.</title>
        <authorList>
            <person name="Dobson Z."/>
            <person name="Vaughn N."/>
            <person name="Vaughn M."/>
            <person name="Fromme P."/>
            <person name="Mazor Y."/>
        </authorList>
    </citation>
    <scope>NUCLEOTIDE SEQUENCE [LARGE SCALE GENOMIC DNA]</scope>
    <source>
        <strain evidence="12 13">0216</strain>
    </source>
</reference>
<evidence type="ECO:0000256" key="8">
    <source>
        <dbReference type="SAM" id="MobiDB-lite"/>
    </source>
</evidence>
<name>A0A844GNU2_9CHRO</name>
<dbReference type="RefSeq" id="WP_155083022.1">
    <property type="nucleotide sequence ID" value="NZ_WMIA01000003.1"/>
</dbReference>
<comment type="catalytic activity">
    <reaction evidence="1">
        <text>ATP + protein L-histidine = ADP + protein N-phospho-L-histidine.</text>
        <dbReference type="EC" id="2.7.13.3"/>
    </reaction>
</comment>
<dbReference type="SMART" id="SM00387">
    <property type="entry name" value="HATPase_c"/>
    <property type="match status" value="1"/>
</dbReference>
<dbReference type="InterPro" id="IPR036061">
    <property type="entry name" value="CheW-like_dom_sf"/>
</dbReference>
<dbReference type="InterPro" id="IPR004105">
    <property type="entry name" value="CheA-like_dim"/>
</dbReference>
<evidence type="ECO:0000256" key="6">
    <source>
        <dbReference type="ARBA" id="ARBA00023012"/>
    </source>
</evidence>
<dbReference type="SUPFAM" id="SSF50341">
    <property type="entry name" value="CheW-like"/>
    <property type="match status" value="1"/>
</dbReference>
<organism evidence="12 13">
    <name type="scientific">Cyanobacterium aponinum 0216</name>
    <dbReference type="NCBI Taxonomy" id="2676140"/>
    <lineage>
        <taxon>Bacteria</taxon>
        <taxon>Bacillati</taxon>
        <taxon>Cyanobacteriota</taxon>
        <taxon>Cyanophyceae</taxon>
        <taxon>Oscillatoriophycideae</taxon>
        <taxon>Chroococcales</taxon>
        <taxon>Geminocystaceae</taxon>
        <taxon>Cyanobacterium</taxon>
    </lineage>
</organism>
<evidence type="ECO:0000259" key="10">
    <source>
        <dbReference type="PROSITE" id="PS50110"/>
    </source>
</evidence>
<dbReference type="PROSITE" id="PS50109">
    <property type="entry name" value="HIS_KIN"/>
    <property type="match status" value="1"/>
</dbReference>
<dbReference type="InterPro" id="IPR037006">
    <property type="entry name" value="CheA-like_homodim_sf"/>
</dbReference>
<keyword evidence="3 7" id="KW-0597">Phosphoprotein</keyword>
<feature type="region of interest" description="Disordered" evidence="8">
    <location>
        <begin position="474"/>
        <end position="493"/>
    </location>
</feature>
<dbReference type="FunFam" id="3.30.565.10:FF:000016">
    <property type="entry name" value="Chemotaxis protein CheA, putative"/>
    <property type="match status" value="1"/>
</dbReference>
<dbReference type="SUPFAM" id="SSF47384">
    <property type="entry name" value="Homodimeric domain of signal transducing histidine kinase"/>
    <property type="match status" value="1"/>
</dbReference>
<dbReference type="InterPro" id="IPR001789">
    <property type="entry name" value="Sig_transdc_resp-reg_receiver"/>
</dbReference>
<feature type="modified residue" description="4-aspartylphosphate" evidence="7">
    <location>
        <position position="1113"/>
    </location>
</feature>
<sequence>MINSEQAHQAQKLYKQTLLRLGEMLKILKQGDNSRNREILKNHCDYLSTQGKKQNLFGWVEIMETAKIAISRPDNEYSSTAKLIIKEIKNAGELLLQQEINSICVSDELQDLAPQAKARLMDVETVFADEIPSMEEIEAQAAATPSQAVTKSTLDKDLWEETLFEVSHSSEEKNSHPSEHDDNEEDLDIFEGIGDLGEDDNLLEDWFEDDSFADDNPQISSVFLHDTSFTTNHDSSEEVDAFTSLFEGEDENISIDQWSSLEQTEELEAQDSLEWESLGLEEEDSIFPIEDTDDSEYDSFVDDLSDLVEEDNSSEVEQEDYKVTISQDNLDIDDLDQLFTETERSTVIIDDPEEELENIINSLDDLEIEDDFPSMGSANTFQILQPVKSSEVKIVFYDEFSELNNVLSSNLSWLESDSWQDLELILDNNKINYYDQQSELERLVNSVPRHLEEVDWQQLSNIIEDLPEAEFGTVDNGFNAGVQTRQPQPSPFNDLDQLLAQAEKDRGKSPKSRTSRQGHTKSSSQTKVFEQSMRVPVKQLDNLNNLIGEMVVRRNRLEEDQEKLRQFLDNLLYQVQNLSDVSARMQDLYERSLLEGALMNSRRKNQETVKAQLARTEGRSTYISSNSNTNTSKLETPELDELELDRFTGFHLLSQEIIELIVKVRESASDIQFLVDETDQLGRNLREVTTQLQEGINKSRMVPFAQNADRLPLPIRKIAEGYNKQVQLKLEGRDVLIDKMILEHIWDPLLQITKNSVTHGIELPEEREEMGKPPVGTITVRAFLQGQQTVISVSDDGGGIDPQKIKKKAIQNKLITPAQAKNLKPQEVYDFLFHAGFTTKEKADSHAGRGVGLDIVRSKLNEIRGIVSIDSVVGQGTTFTIRLPLTVTVGKALCCLNDNTRVAFPMDAIEDTKDFTSSEIKINAQGQKCILWKNNLLPFRPLSTLLRYNRQITRSIIYTSNNEDETIPIIILRGGNNLLAIQVDQVLGQEEIVIKQISGPLPKPKGIAGATVRSDGIVMPIGDVIELIEIANGNLSLDLPQNLPDVVSNHETIYDLPVNNQPLVLIVDDSITVREMLSISFSKSGYRVEQARDGQEAWQKLRSGLPCDLVFCDIEMPRMNGLELLQHMQEDESLENIPVAILSSRGAEKHQRIAAELGASAYLIKPYVEKDLLDSAERMIKGEVLLAGSRKVPKVKINKATDPNIRSSGFVTQGKTKGKSARMVLIIDDSVVVREMLSMTFKKAGYQVEQARDGQDAWEQISNGLPCDLLLCDIEMPRMNGLELLAKMQQDENLSKLPVAMVTSRGAEKHRKIAADLGAKAYFTKPYLEEELLRAAEKLIEGQVLLNP</sequence>
<dbReference type="InterPro" id="IPR002545">
    <property type="entry name" value="CheW-lke_dom"/>
</dbReference>
<feature type="domain" description="Histidine kinase" evidence="9">
    <location>
        <begin position="652"/>
        <end position="887"/>
    </location>
</feature>
<feature type="domain" description="Response regulatory" evidence="10">
    <location>
        <begin position="1063"/>
        <end position="1180"/>
    </location>
</feature>
<gene>
    <name evidence="12" type="ORF">GGC33_04330</name>
</gene>
<dbReference type="Gene3D" id="3.30.565.10">
    <property type="entry name" value="Histidine kinase-like ATPase, C-terminal domain"/>
    <property type="match status" value="1"/>
</dbReference>
<dbReference type="Proteomes" id="UP000437131">
    <property type="component" value="Unassembled WGS sequence"/>
</dbReference>
<dbReference type="SUPFAM" id="SSF52172">
    <property type="entry name" value="CheY-like"/>
    <property type="match status" value="2"/>
</dbReference>
<evidence type="ECO:0000259" key="11">
    <source>
        <dbReference type="PROSITE" id="PS50851"/>
    </source>
</evidence>
<feature type="region of interest" description="Disordered" evidence="8">
    <location>
        <begin position="165"/>
        <end position="185"/>
    </location>
</feature>
<protein>
    <recommendedName>
        <fullName evidence="2">histidine kinase</fullName>
        <ecNumber evidence="2">2.7.13.3</ecNumber>
    </recommendedName>
</protein>
<feature type="region of interest" description="Disordered" evidence="8">
    <location>
        <begin position="503"/>
        <end position="529"/>
    </location>
</feature>
<dbReference type="GO" id="GO:0006935">
    <property type="term" value="P:chemotaxis"/>
    <property type="evidence" value="ECO:0007669"/>
    <property type="project" value="InterPro"/>
</dbReference>
<dbReference type="Pfam" id="PF01584">
    <property type="entry name" value="CheW"/>
    <property type="match status" value="1"/>
</dbReference>